<evidence type="ECO:0000256" key="6">
    <source>
        <dbReference type="ARBA" id="ARBA00022824"/>
    </source>
</evidence>
<dbReference type="HOGENOM" id="CLU_1365831_0_0_1"/>
<dbReference type="AlphaFoldDB" id="H2XVV5"/>
<organism evidence="12 13">
    <name type="scientific">Ciona intestinalis</name>
    <name type="common">Transparent sea squirt</name>
    <name type="synonym">Ascidia intestinalis</name>
    <dbReference type="NCBI Taxonomy" id="7719"/>
    <lineage>
        <taxon>Eukaryota</taxon>
        <taxon>Metazoa</taxon>
        <taxon>Chordata</taxon>
        <taxon>Tunicata</taxon>
        <taxon>Ascidiacea</taxon>
        <taxon>Phlebobranchia</taxon>
        <taxon>Cionidae</taxon>
        <taxon>Ciona</taxon>
    </lineage>
</organism>
<comment type="subcellular location">
    <subcellularLocation>
        <location evidence="2">Cytoplasm</location>
    </subcellularLocation>
    <subcellularLocation>
        <location evidence="1">Endoplasmic reticulum membrane</location>
        <topology evidence="1">Single-pass membrane protein</topology>
    </subcellularLocation>
</comment>
<keyword evidence="6" id="KW-0256">Endoplasmic reticulum</keyword>
<dbReference type="PANTHER" id="PTHR28621">
    <property type="entry name" value="SELENOPROTEIN S"/>
    <property type="match status" value="1"/>
</dbReference>
<proteinExistence type="inferred from homology"/>
<dbReference type="GeneTree" id="ENSGT00390000015688"/>
<keyword evidence="9 11" id="KW-0472">Membrane</keyword>
<evidence type="ECO:0000256" key="10">
    <source>
        <dbReference type="SAM" id="MobiDB-lite"/>
    </source>
</evidence>
<evidence type="ECO:0000256" key="8">
    <source>
        <dbReference type="ARBA" id="ARBA00022989"/>
    </source>
</evidence>
<evidence type="ECO:0008006" key="14">
    <source>
        <dbReference type="Google" id="ProtNLM"/>
    </source>
</evidence>
<feature type="region of interest" description="Disordered" evidence="10">
    <location>
        <begin position="1"/>
        <end position="21"/>
    </location>
</feature>
<dbReference type="Gene3D" id="6.10.250.2950">
    <property type="match status" value="1"/>
</dbReference>
<dbReference type="GO" id="GO:0030970">
    <property type="term" value="P:retrograde protein transport, ER to cytosol"/>
    <property type="evidence" value="ECO:0000318"/>
    <property type="project" value="GO_Central"/>
</dbReference>
<dbReference type="InParanoid" id="H2XVV5"/>
<evidence type="ECO:0000256" key="11">
    <source>
        <dbReference type="SAM" id="Phobius"/>
    </source>
</evidence>
<accession>H2XVV5</accession>
<dbReference type="Ensembl" id="ENSCINT00000034623.1">
    <property type="protein sequence ID" value="ENSCINP00000033789.1"/>
    <property type="gene ID" value="ENSCING00000019628.1"/>
</dbReference>
<reference evidence="12" key="2">
    <citation type="journal article" date="2008" name="Genome Biol.">
        <title>Improved genome assembly and evidence-based global gene model set for the chordate Ciona intestinalis: new insight into intron and operon populations.</title>
        <authorList>
            <person name="Satou Y."/>
            <person name="Mineta K."/>
            <person name="Ogasawara M."/>
            <person name="Sasakura Y."/>
            <person name="Shoguchi E."/>
            <person name="Ueno K."/>
            <person name="Yamada L."/>
            <person name="Matsumoto J."/>
            <person name="Wasserscheid J."/>
            <person name="Dewar K."/>
            <person name="Wiley G.B."/>
            <person name="Macmil S.L."/>
            <person name="Roe B.A."/>
            <person name="Zeller R.W."/>
            <person name="Hastings K.E."/>
            <person name="Lemaire P."/>
            <person name="Lindquist E."/>
            <person name="Endo T."/>
            <person name="Hotta K."/>
            <person name="Inaba K."/>
        </authorList>
    </citation>
    <scope>NUCLEOTIDE SEQUENCE [LARGE SCALE GENOMIC DNA]</scope>
    <source>
        <strain evidence="12">wild type</strain>
    </source>
</reference>
<dbReference type="Pfam" id="PF06936">
    <property type="entry name" value="Selenoprotein_S"/>
    <property type="match status" value="1"/>
</dbReference>
<dbReference type="GO" id="GO:0036513">
    <property type="term" value="C:Derlin-1 retrotranslocation complex"/>
    <property type="evidence" value="ECO:0000318"/>
    <property type="project" value="GO_Central"/>
</dbReference>
<feature type="transmembrane region" description="Helical" evidence="11">
    <location>
        <begin position="45"/>
        <end position="64"/>
    </location>
</feature>
<keyword evidence="5 11" id="KW-0812">Transmembrane</keyword>
<dbReference type="EMBL" id="EAAA01002035">
    <property type="status" value="NOT_ANNOTATED_CDS"/>
    <property type="molecule type" value="Genomic_DNA"/>
</dbReference>
<reference evidence="12" key="3">
    <citation type="submission" date="2025-08" db="UniProtKB">
        <authorList>
            <consortium name="Ensembl"/>
        </authorList>
    </citation>
    <scope>IDENTIFICATION</scope>
</reference>
<keyword evidence="13" id="KW-1185">Reference proteome</keyword>
<dbReference type="GO" id="GO:0030968">
    <property type="term" value="P:endoplasmic reticulum unfolded protein response"/>
    <property type="evidence" value="ECO:0000318"/>
    <property type="project" value="GO_Central"/>
</dbReference>
<name>H2XVV5_CIOIN</name>
<evidence type="ECO:0000256" key="4">
    <source>
        <dbReference type="ARBA" id="ARBA00022490"/>
    </source>
</evidence>
<evidence type="ECO:0000256" key="3">
    <source>
        <dbReference type="ARBA" id="ARBA00011034"/>
    </source>
</evidence>
<dbReference type="InterPro" id="IPR009703">
    <property type="entry name" value="Selenoprotein_S"/>
</dbReference>
<dbReference type="OMA" id="KIAMWEN"/>
<protein>
    <recommendedName>
        <fullName evidence="14">Selenoprotein S</fullName>
    </recommendedName>
</protein>
<evidence type="ECO:0000256" key="7">
    <source>
        <dbReference type="ARBA" id="ARBA00022933"/>
    </source>
</evidence>
<feature type="region of interest" description="Disordered" evidence="10">
    <location>
        <begin position="93"/>
        <end position="202"/>
    </location>
</feature>
<evidence type="ECO:0000313" key="12">
    <source>
        <dbReference type="Ensembl" id="ENSCINP00000033789.1"/>
    </source>
</evidence>
<dbReference type="FunCoup" id="H2XVV5">
    <property type="interactions" value="9"/>
</dbReference>
<evidence type="ECO:0000256" key="9">
    <source>
        <dbReference type="ARBA" id="ARBA00023136"/>
    </source>
</evidence>
<comment type="similarity">
    <text evidence="3">Belongs to the selenoprotein S family.</text>
</comment>
<dbReference type="PANTHER" id="PTHR28621:SF1">
    <property type="entry name" value="SELENOPROTEIN S"/>
    <property type="match status" value="1"/>
</dbReference>
<feature type="compositionally biased region" description="Basic and acidic residues" evidence="10">
    <location>
        <begin position="106"/>
        <end position="138"/>
    </location>
</feature>
<evidence type="ECO:0000256" key="2">
    <source>
        <dbReference type="ARBA" id="ARBA00004496"/>
    </source>
</evidence>
<evidence type="ECO:0000313" key="13">
    <source>
        <dbReference type="Proteomes" id="UP000008144"/>
    </source>
</evidence>
<reference evidence="12" key="4">
    <citation type="submission" date="2025-09" db="UniProtKB">
        <authorList>
            <consortium name="Ensembl"/>
        </authorList>
    </citation>
    <scope>IDENTIFICATION</scope>
</reference>
<dbReference type="STRING" id="7719.ENSCINP00000033789"/>
<evidence type="ECO:0000256" key="1">
    <source>
        <dbReference type="ARBA" id="ARBA00004389"/>
    </source>
</evidence>
<reference evidence="13" key="1">
    <citation type="journal article" date="2002" name="Science">
        <title>The draft genome of Ciona intestinalis: insights into chordate and vertebrate origins.</title>
        <authorList>
            <person name="Dehal P."/>
            <person name="Satou Y."/>
            <person name="Campbell R.K."/>
            <person name="Chapman J."/>
            <person name="Degnan B."/>
            <person name="De Tomaso A."/>
            <person name="Davidson B."/>
            <person name="Di Gregorio A."/>
            <person name="Gelpke M."/>
            <person name="Goodstein D.M."/>
            <person name="Harafuji N."/>
            <person name="Hastings K.E."/>
            <person name="Ho I."/>
            <person name="Hotta K."/>
            <person name="Huang W."/>
            <person name="Kawashima T."/>
            <person name="Lemaire P."/>
            <person name="Martinez D."/>
            <person name="Meinertzhagen I.A."/>
            <person name="Necula S."/>
            <person name="Nonaka M."/>
            <person name="Putnam N."/>
            <person name="Rash S."/>
            <person name="Saiga H."/>
            <person name="Satake M."/>
            <person name="Terry A."/>
            <person name="Yamada L."/>
            <person name="Wang H.G."/>
            <person name="Awazu S."/>
            <person name="Azumi K."/>
            <person name="Boore J."/>
            <person name="Branno M."/>
            <person name="Chin-Bow S."/>
            <person name="DeSantis R."/>
            <person name="Doyle S."/>
            <person name="Francino P."/>
            <person name="Keys D.N."/>
            <person name="Haga S."/>
            <person name="Hayashi H."/>
            <person name="Hino K."/>
            <person name="Imai K.S."/>
            <person name="Inaba K."/>
            <person name="Kano S."/>
            <person name="Kobayashi K."/>
            <person name="Kobayashi M."/>
            <person name="Lee B.I."/>
            <person name="Makabe K.W."/>
            <person name="Manohar C."/>
            <person name="Matassi G."/>
            <person name="Medina M."/>
            <person name="Mochizuki Y."/>
            <person name="Mount S."/>
            <person name="Morishita T."/>
            <person name="Miura S."/>
            <person name="Nakayama A."/>
            <person name="Nishizaka S."/>
            <person name="Nomoto H."/>
            <person name="Ohta F."/>
            <person name="Oishi K."/>
            <person name="Rigoutsos I."/>
            <person name="Sano M."/>
            <person name="Sasaki A."/>
            <person name="Sasakura Y."/>
            <person name="Shoguchi E."/>
            <person name="Shin-i T."/>
            <person name="Spagnuolo A."/>
            <person name="Stainier D."/>
            <person name="Suzuki M.M."/>
            <person name="Tassy O."/>
            <person name="Takatori N."/>
            <person name="Tokuoka M."/>
            <person name="Yagi K."/>
            <person name="Yoshizaki F."/>
            <person name="Wada S."/>
            <person name="Zhang C."/>
            <person name="Hyatt P.D."/>
            <person name="Larimer F."/>
            <person name="Detter C."/>
            <person name="Doggett N."/>
            <person name="Glavina T."/>
            <person name="Hawkins T."/>
            <person name="Richardson P."/>
            <person name="Lucas S."/>
            <person name="Kohara Y."/>
            <person name="Levine M."/>
            <person name="Satoh N."/>
            <person name="Rokhsar D.S."/>
        </authorList>
    </citation>
    <scope>NUCLEOTIDE SEQUENCE [LARGE SCALE GENOMIC DNA]</scope>
</reference>
<keyword evidence="8 11" id="KW-1133">Transmembrane helix</keyword>
<keyword evidence="7" id="KW-0712">Selenocysteine</keyword>
<keyword evidence="4" id="KW-0963">Cytoplasm</keyword>
<dbReference type="GO" id="GO:0036502">
    <property type="term" value="C:Derlin-1-VIMP complex"/>
    <property type="evidence" value="ECO:0000318"/>
    <property type="project" value="GO_Central"/>
</dbReference>
<evidence type="ECO:0000256" key="5">
    <source>
        <dbReference type="ARBA" id="ARBA00022692"/>
    </source>
</evidence>
<sequence>MDEDILEAPGDPNTAGSAGNQGPLINENPYVMMSVFNQGLAFLQAYGWFLLFGFVAAMFVWTNIEKSVKNLFGRRKTYYDDTENMTPEQVEARSVAMERARKKLQDRHDAAAREHEERLREQEEQKRMQKINDHDALKAGKTQSKTSKKLDQKPDPNQATQSHIKRNKESKPLRSSDFSPLGGGPSNSARWRPGNSRPSAGG</sequence>
<dbReference type="Proteomes" id="UP000008144">
    <property type="component" value="Chromosome 4"/>
</dbReference>